<gene>
    <name evidence="2 5" type="primary">lapB</name>
    <name evidence="5" type="ORF">HF682_02145</name>
</gene>
<comment type="similarity">
    <text evidence="2">Belongs to the LapB family.</text>
</comment>
<dbReference type="NCBIfam" id="NF008755">
    <property type="entry name" value="PRK11788.1-3"/>
    <property type="match status" value="1"/>
</dbReference>
<feature type="topological domain" description="Cytoplasmic" evidence="2">
    <location>
        <begin position="23"/>
        <end position="388"/>
    </location>
</feature>
<comment type="caution">
    <text evidence="5">The sequence shown here is derived from an EMBL/GenBank/DDBJ whole genome shotgun (WGS) entry which is preliminary data.</text>
</comment>
<keyword evidence="2 3" id="KW-1133">Transmembrane helix</keyword>
<feature type="binding site" evidence="2">
    <location>
        <position position="369"/>
    </location>
    <ligand>
        <name>Fe cation</name>
        <dbReference type="ChEBI" id="CHEBI:24875"/>
    </ligand>
</feature>
<proteinExistence type="inferred from homology"/>
<dbReference type="InterPro" id="IPR011990">
    <property type="entry name" value="TPR-like_helical_dom_sf"/>
</dbReference>
<name>A0A847RRW2_9NEIS</name>
<dbReference type="GO" id="GO:0008653">
    <property type="term" value="P:lipopolysaccharide metabolic process"/>
    <property type="evidence" value="ECO:0007669"/>
    <property type="project" value="InterPro"/>
</dbReference>
<evidence type="ECO:0000256" key="1">
    <source>
        <dbReference type="ARBA" id="ARBA00022723"/>
    </source>
</evidence>
<dbReference type="Pfam" id="PF13432">
    <property type="entry name" value="TPR_16"/>
    <property type="match status" value="2"/>
</dbReference>
<comment type="subcellular location">
    <subcellularLocation>
        <location evidence="2">Cell inner membrane</location>
        <topology evidence="2">Single-pass membrane protein</topology>
        <orientation evidence="2">Cytoplasmic side</orientation>
    </subcellularLocation>
</comment>
<keyword evidence="2 3" id="KW-0812">Transmembrane</keyword>
<feature type="domain" description="LapB rubredoxin metal binding" evidence="4">
    <location>
        <begin position="353"/>
        <end position="377"/>
    </location>
</feature>
<feature type="binding site" evidence="2">
    <location>
        <position position="355"/>
    </location>
    <ligand>
        <name>Fe cation</name>
        <dbReference type="ChEBI" id="CHEBI:24875"/>
    </ligand>
</feature>
<evidence type="ECO:0000313" key="6">
    <source>
        <dbReference type="Proteomes" id="UP000587991"/>
    </source>
</evidence>
<dbReference type="HAMAP" id="MF_00994">
    <property type="entry name" value="LPS_assembly_LapB"/>
    <property type="match status" value="1"/>
</dbReference>
<reference evidence="5 6" key="1">
    <citation type="submission" date="2020-04" db="EMBL/GenBank/DDBJ databases">
        <title>Draft genome of Leeia sp. IMCC25680.</title>
        <authorList>
            <person name="Song J."/>
            <person name="Cho J.-C."/>
        </authorList>
    </citation>
    <scope>NUCLEOTIDE SEQUENCE [LARGE SCALE GENOMIC DNA]</scope>
    <source>
        <strain evidence="5 6">IMCC25680</strain>
    </source>
</reference>
<dbReference type="Proteomes" id="UP000587991">
    <property type="component" value="Unassembled WGS sequence"/>
</dbReference>
<dbReference type="SUPFAM" id="SSF48452">
    <property type="entry name" value="TPR-like"/>
    <property type="match status" value="1"/>
</dbReference>
<keyword evidence="1 2" id="KW-0479">Metal-binding</keyword>
<keyword evidence="2" id="KW-0677">Repeat</keyword>
<dbReference type="SMART" id="SM00028">
    <property type="entry name" value="TPR"/>
    <property type="match status" value="3"/>
</dbReference>
<evidence type="ECO:0000256" key="3">
    <source>
        <dbReference type="SAM" id="Phobius"/>
    </source>
</evidence>
<keyword evidence="2 3" id="KW-0472">Membrane</keyword>
<feature type="transmembrane region" description="Helical" evidence="3">
    <location>
        <begin position="6"/>
        <end position="24"/>
    </location>
</feature>
<keyword evidence="2" id="KW-0408">Iron</keyword>
<keyword evidence="2" id="KW-0802">TPR repeat</keyword>
<accession>A0A847RRW2</accession>
<evidence type="ECO:0000259" key="4">
    <source>
        <dbReference type="Pfam" id="PF18073"/>
    </source>
</evidence>
<sequence>MEFDYLWLLLLPVFFGLGWLAARIDIRQLLRDSRAVPKAYFEGLNFLLNEQPDRALGALVSVAHHHPDAVELQFALGSLFRKRGELDRAIKLHQSILQRPDLSPDVRSQALQALGEDYQRAGLLDRAEDSYRQLLDNGQATEARMALLNIYQQEREWQKAIDMASQLPDAAHAHQHEVAQFYCELAQRAMSASQWEVAGPYLQSALEVHRKCVRATLLQGDLALMQGQPDAARQAWLRIEQQNPDYLHMVAEKVLRIYQDEGRQDEGLTLLRGLYQRYPSLDLLEPLNLALQQAGKLQDSYELLRDEVRRQPSLLGLDRLLQVQLLVAPPERRADLEQVRNLVHQHADKHNMHSCRHCGFRARQYFWHCPGCAEWESYSALRGQASLP</sequence>
<keyword evidence="6" id="KW-1185">Reference proteome</keyword>
<evidence type="ECO:0000313" key="5">
    <source>
        <dbReference type="EMBL" id="NLR73960.1"/>
    </source>
</evidence>
<dbReference type="RefSeq" id="WP_168875608.1">
    <property type="nucleotide sequence ID" value="NZ_JABAIM010000001.1"/>
</dbReference>
<keyword evidence="2" id="KW-0997">Cell inner membrane</keyword>
<dbReference type="InterPro" id="IPR041166">
    <property type="entry name" value="Rubredoxin_2"/>
</dbReference>
<keyword evidence="2" id="KW-1003">Cell membrane</keyword>
<feature type="binding site" evidence="2">
    <location>
        <position position="358"/>
    </location>
    <ligand>
        <name>Fe cation</name>
        <dbReference type="ChEBI" id="CHEBI:24875"/>
    </ligand>
</feature>
<feature type="binding site" evidence="2">
    <location>
        <position position="372"/>
    </location>
    <ligand>
        <name>Fe cation</name>
        <dbReference type="ChEBI" id="CHEBI:24875"/>
    </ligand>
</feature>
<dbReference type="EMBL" id="JABAIM010000001">
    <property type="protein sequence ID" value="NLR73960.1"/>
    <property type="molecule type" value="Genomic_DNA"/>
</dbReference>
<evidence type="ECO:0000256" key="2">
    <source>
        <dbReference type="HAMAP-Rule" id="MF_00994"/>
    </source>
</evidence>
<dbReference type="Pfam" id="PF18073">
    <property type="entry name" value="Zn_ribbon_LapB"/>
    <property type="match status" value="1"/>
</dbReference>
<dbReference type="GO" id="GO:0046890">
    <property type="term" value="P:regulation of lipid biosynthetic process"/>
    <property type="evidence" value="ECO:0007669"/>
    <property type="project" value="UniProtKB-UniRule"/>
</dbReference>
<comment type="function">
    <text evidence="2">Modulates cellular lipopolysaccharide (LPS) levels by regulating LpxC, which is involved in lipid A biosynthesis. May act by modulating the proteolytic activity of FtsH towards LpxC. May also coordinate assembly of proteins involved in LPS synthesis at the plasma membrane.</text>
</comment>
<protein>
    <recommendedName>
        <fullName evidence="2">Lipopolysaccharide assembly protein B</fullName>
    </recommendedName>
</protein>
<dbReference type="Gene3D" id="1.25.40.10">
    <property type="entry name" value="Tetratricopeptide repeat domain"/>
    <property type="match status" value="2"/>
</dbReference>
<dbReference type="NCBIfam" id="NF008757">
    <property type="entry name" value="PRK11788.1-5"/>
    <property type="match status" value="1"/>
</dbReference>
<dbReference type="GO" id="GO:0005506">
    <property type="term" value="F:iron ion binding"/>
    <property type="evidence" value="ECO:0007669"/>
    <property type="project" value="UniProtKB-UniRule"/>
</dbReference>
<dbReference type="InterPro" id="IPR030865">
    <property type="entry name" value="LapB"/>
</dbReference>
<organism evidence="5 6">
    <name type="scientific">Leeia aquatica</name>
    <dbReference type="NCBI Taxonomy" id="2725557"/>
    <lineage>
        <taxon>Bacteria</taxon>
        <taxon>Pseudomonadati</taxon>
        <taxon>Pseudomonadota</taxon>
        <taxon>Betaproteobacteria</taxon>
        <taxon>Neisseriales</taxon>
        <taxon>Leeiaceae</taxon>
        <taxon>Leeia</taxon>
    </lineage>
</organism>
<dbReference type="InterPro" id="IPR019734">
    <property type="entry name" value="TPR_rpt"/>
</dbReference>
<dbReference type="AlphaFoldDB" id="A0A847RRW2"/>
<dbReference type="GO" id="GO:0009898">
    <property type="term" value="C:cytoplasmic side of plasma membrane"/>
    <property type="evidence" value="ECO:0007669"/>
    <property type="project" value="UniProtKB-UniRule"/>
</dbReference>